<feature type="transmembrane region" description="Helical" evidence="8">
    <location>
        <begin position="6"/>
        <end position="23"/>
    </location>
</feature>
<evidence type="ECO:0008006" key="11">
    <source>
        <dbReference type="Google" id="ProtNLM"/>
    </source>
</evidence>
<sequence length="121" mass="13573">MNWLYLLALLGSIAGMVILDARFKVALFRRALSTVLMVGFGVAALIIVDFYAIEHAIFVRGESPYLLGIWLTPHMPLEEPIFLAFLGYCTLVIYGLLNRWVETRRSREGLAPKESASEVQA</sequence>
<dbReference type="Proteomes" id="UP001500187">
    <property type="component" value="Unassembled WGS sequence"/>
</dbReference>
<evidence type="ECO:0000256" key="7">
    <source>
        <dbReference type="ARBA" id="ARBA00023235"/>
    </source>
</evidence>
<reference evidence="10" key="1">
    <citation type="journal article" date="2019" name="Int. J. Syst. Evol. Microbiol.">
        <title>The Global Catalogue of Microorganisms (GCM) 10K type strain sequencing project: providing services to taxonomists for standard genome sequencing and annotation.</title>
        <authorList>
            <consortium name="The Broad Institute Genomics Platform"/>
            <consortium name="The Broad Institute Genome Sequencing Center for Infectious Disease"/>
            <person name="Wu L."/>
            <person name="Ma J."/>
        </authorList>
    </citation>
    <scope>NUCLEOTIDE SEQUENCE [LARGE SCALE GENOMIC DNA]</scope>
    <source>
        <strain evidence="10">JCM 18541</strain>
    </source>
</reference>
<proteinExistence type="predicted"/>
<evidence type="ECO:0000256" key="4">
    <source>
        <dbReference type="ARBA" id="ARBA00022746"/>
    </source>
</evidence>
<evidence type="ECO:0000256" key="6">
    <source>
        <dbReference type="ARBA" id="ARBA00023136"/>
    </source>
</evidence>
<comment type="caution">
    <text evidence="9">The sequence shown here is derived from an EMBL/GenBank/DDBJ whole genome shotgun (WGS) entry which is preliminary data.</text>
</comment>
<evidence type="ECO:0000313" key="9">
    <source>
        <dbReference type="EMBL" id="GAA4797759.1"/>
    </source>
</evidence>
<evidence type="ECO:0000256" key="2">
    <source>
        <dbReference type="ARBA" id="ARBA00004829"/>
    </source>
</evidence>
<evidence type="ECO:0000256" key="1">
    <source>
        <dbReference type="ARBA" id="ARBA00004141"/>
    </source>
</evidence>
<dbReference type="EMBL" id="BAABKP010000003">
    <property type="protein sequence ID" value="GAA4797759.1"/>
    <property type="molecule type" value="Genomic_DNA"/>
</dbReference>
<gene>
    <name evidence="9" type="ORF">GCM10023352_16740</name>
</gene>
<evidence type="ECO:0000256" key="3">
    <source>
        <dbReference type="ARBA" id="ARBA00022692"/>
    </source>
</evidence>
<dbReference type="NCBIfam" id="TIGR03462">
    <property type="entry name" value="CarR_dom_SF"/>
    <property type="match status" value="1"/>
</dbReference>
<keyword evidence="6 8" id="KW-0472">Membrane</keyword>
<dbReference type="RefSeq" id="WP_345446428.1">
    <property type="nucleotide sequence ID" value="NZ_BAABKP010000003.1"/>
</dbReference>
<dbReference type="InterPro" id="IPR017825">
    <property type="entry name" value="Lycopene_cyclase_dom"/>
</dbReference>
<evidence type="ECO:0000256" key="8">
    <source>
        <dbReference type="SAM" id="Phobius"/>
    </source>
</evidence>
<keyword evidence="5 8" id="KW-1133">Transmembrane helix</keyword>
<feature type="transmembrane region" description="Helical" evidence="8">
    <location>
        <begin position="35"/>
        <end position="53"/>
    </location>
</feature>
<keyword evidence="7" id="KW-0413">Isomerase</keyword>
<accession>A0ABP9BRP2</accession>
<keyword evidence="3 8" id="KW-0812">Transmembrane</keyword>
<comment type="subcellular location">
    <subcellularLocation>
        <location evidence="1">Membrane</location>
        <topology evidence="1">Multi-pass membrane protein</topology>
    </subcellularLocation>
</comment>
<comment type="pathway">
    <text evidence="2">Carotenoid biosynthesis.</text>
</comment>
<organism evidence="9 10">
    <name type="scientific">Rothia endophytica</name>
    <dbReference type="NCBI Taxonomy" id="1324766"/>
    <lineage>
        <taxon>Bacteria</taxon>
        <taxon>Bacillati</taxon>
        <taxon>Actinomycetota</taxon>
        <taxon>Actinomycetes</taxon>
        <taxon>Micrococcales</taxon>
        <taxon>Micrococcaceae</taxon>
        <taxon>Rothia</taxon>
    </lineage>
</organism>
<keyword evidence="10" id="KW-1185">Reference proteome</keyword>
<name>A0ABP9BRP2_9MICC</name>
<evidence type="ECO:0000256" key="5">
    <source>
        <dbReference type="ARBA" id="ARBA00022989"/>
    </source>
</evidence>
<protein>
    <recommendedName>
        <fullName evidence="11">Lycopene cyclase domain-containing protein</fullName>
    </recommendedName>
</protein>
<keyword evidence="4" id="KW-0125">Carotenoid biosynthesis</keyword>
<evidence type="ECO:0000313" key="10">
    <source>
        <dbReference type="Proteomes" id="UP001500187"/>
    </source>
</evidence>
<feature type="transmembrane region" description="Helical" evidence="8">
    <location>
        <begin position="80"/>
        <end position="97"/>
    </location>
</feature>